<keyword evidence="1" id="KW-1185">Reference proteome</keyword>
<organism evidence="1 2">
    <name type="scientific">Nicotiana tabacum</name>
    <name type="common">Common tobacco</name>
    <dbReference type="NCBI Taxonomy" id="4097"/>
    <lineage>
        <taxon>Eukaryota</taxon>
        <taxon>Viridiplantae</taxon>
        <taxon>Streptophyta</taxon>
        <taxon>Embryophyta</taxon>
        <taxon>Tracheophyta</taxon>
        <taxon>Spermatophyta</taxon>
        <taxon>Magnoliopsida</taxon>
        <taxon>eudicotyledons</taxon>
        <taxon>Gunneridae</taxon>
        <taxon>Pentapetalae</taxon>
        <taxon>asterids</taxon>
        <taxon>lamiids</taxon>
        <taxon>Solanales</taxon>
        <taxon>Solanaceae</taxon>
        <taxon>Nicotianoideae</taxon>
        <taxon>Nicotianeae</taxon>
        <taxon>Nicotiana</taxon>
    </lineage>
</organism>
<sequence length="288" mass="32937">MATTLNKTLSDLSKLESLDENNYKLDYVLFIDPHADIVAESSNTANTVVADDAAKKKFKKDNKIVRGHLLNHMTNPLFDLFINYKSAKVIWDSLEKKYGADDAGKKKYVVGKWIKFQMVDDKSVMEQVHEYENLTADIFNEGMEMCEILQANVLLEKISPSWSDYRYQLKHKKKNLTLQELISHMRTEEANRLKDEDTFVKDRFKEKQKKGHVKKQNYFNKPKGHIQKSKGPCYVCSKIGHKAFQCNQRQGQSSKNRGKAPVQANLTEGGDAIIAVVVEANMVANKTD</sequence>
<gene>
    <name evidence="2" type="primary">LOC142178036</name>
</gene>
<proteinExistence type="predicted"/>
<evidence type="ECO:0000313" key="2">
    <source>
        <dbReference type="RefSeq" id="XP_075103456.1"/>
    </source>
</evidence>
<evidence type="ECO:0000313" key="1">
    <source>
        <dbReference type="Proteomes" id="UP000790787"/>
    </source>
</evidence>
<name>A0AC58U1W2_TOBAC</name>
<reference evidence="2" key="2">
    <citation type="submission" date="2025-08" db="UniProtKB">
        <authorList>
            <consortium name="RefSeq"/>
        </authorList>
    </citation>
    <scope>IDENTIFICATION</scope>
    <source>
        <tissue evidence="2">Leaf</tissue>
    </source>
</reference>
<reference evidence="1" key="1">
    <citation type="journal article" date="2014" name="Nat. Commun.">
        <title>The tobacco genome sequence and its comparison with those of tomato and potato.</title>
        <authorList>
            <person name="Sierro N."/>
            <person name="Battey J.N."/>
            <person name="Ouadi S."/>
            <person name="Bakaher N."/>
            <person name="Bovet L."/>
            <person name="Willig A."/>
            <person name="Goepfert S."/>
            <person name="Peitsch M.C."/>
            <person name="Ivanov N.V."/>
        </authorList>
    </citation>
    <scope>NUCLEOTIDE SEQUENCE [LARGE SCALE GENOMIC DNA]</scope>
</reference>
<protein>
    <submittedName>
        <fullName evidence="2">Uncharacterized protein LOC142178036</fullName>
    </submittedName>
</protein>
<dbReference type="RefSeq" id="XP_075103456.1">
    <property type="nucleotide sequence ID" value="XM_075247355.1"/>
</dbReference>
<accession>A0AC58U1W2</accession>
<dbReference type="Proteomes" id="UP000790787">
    <property type="component" value="Chromosome 24"/>
</dbReference>